<organism evidence="1">
    <name type="scientific">uncultured Caudovirales phage</name>
    <dbReference type="NCBI Taxonomy" id="2100421"/>
    <lineage>
        <taxon>Viruses</taxon>
        <taxon>Duplodnaviria</taxon>
        <taxon>Heunggongvirae</taxon>
        <taxon>Uroviricota</taxon>
        <taxon>Caudoviricetes</taxon>
        <taxon>Peduoviridae</taxon>
        <taxon>Maltschvirus</taxon>
        <taxon>Maltschvirus maltsch</taxon>
    </lineage>
</organism>
<evidence type="ECO:0000313" key="1">
    <source>
        <dbReference type="EMBL" id="CAB4191627.1"/>
    </source>
</evidence>
<protein>
    <recommendedName>
        <fullName evidence="2">Restriction endonuclease domain-containing protein</fullName>
    </recommendedName>
</protein>
<proteinExistence type="predicted"/>
<sequence>MFREVSKELIIKAIPTEFEGVILRSRLESRWAAAFTELGWHWNYEPFDLEGWIPDFHLESRVLVEVKPFTFRDQWGPTCEKIMNAMESSQHYGEVLLLGTDIFPPIGGYNNPKLGWILTQQSGDWEVEDAMLYTKDGLFDFSAENGRRSRLERVIVEKFQHYPPSPESVARIWGSACNNTKWSPK</sequence>
<evidence type="ECO:0008006" key="2">
    <source>
        <dbReference type="Google" id="ProtNLM"/>
    </source>
</evidence>
<accession>A0A6J5RB89</accession>
<gene>
    <name evidence="1" type="ORF">UFOVP1229_63</name>
</gene>
<dbReference type="Gene3D" id="3.40.91.30">
    <property type="match status" value="1"/>
</dbReference>
<reference evidence="1" key="1">
    <citation type="submission" date="2020-05" db="EMBL/GenBank/DDBJ databases">
        <authorList>
            <person name="Chiriac C."/>
            <person name="Salcher M."/>
            <person name="Ghai R."/>
            <person name="Kavagutti S V."/>
        </authorList>
    </citation>
    <scope>NUCLEOTIDE SEQUENCE</scope>
</reference>
<name>A0A6J5RB89_9CAUD</name>
<dbReference type="EMBL" id="LR797178">
    <property type="protein sequence ID" value="CAB4191627.1"/>
    <property type="molecule type" value="Genomic_DNA"/>
</dbReference>